<dbReference type="SUPFAM" id="SSF110296">
    <property type="entry name" value="Oligoxyloglucan reducing end-specific cellobiohydrolase"/>
    <property type="match status" value="2"/>
</dbReference>
<dbReference type="PANTHER" id="PTHR12106">
    <property type="entry name" value="SORTILIN RELATED"/>
    <property type="match status" value="1"/>
</dbReference>
<dbReference type="Pfam" id="PF15902">
    <property type="entry name" value="Sortilin-Vps10"/>
    <property type="match status" value="1"/>
</dbReference>
<dbReference type="Gene3D" id="2.130.10.10">
    <property type="entry name" value="YVTN repeat-like/Quinoprotein amine dehydrogenase"/>
    <property type="match status" value="4"/>
</dbReference>
<feature type="domain" description="Sortilin N-terminal" evidence="2">
    <location>
        <begin position="731"/>
        <end position="813"/>
    </location>
</feature>
<protein>
    <recommendedName>
        <fullName evidence="2">Sortilin N-terminal domain-containing protein</fullName>
    </recommendedName>
</protein>
<reference evidence="3" key="1">
    <citation type="submission" date="2018-05" db="EMBL/GenBank/DDBJ databases">
        <authorList>
            <person name="Lanie J.A."/>
            <person name="Ng W.-L."/>
            <person name="Kazmierczak K.M."/>
            <person name="Andrzejewski T.M."/>
            <person name="Davidsen T.M."/>
            <person name="Wayne K.J."/>
            <person name="Tettelin H."/>
            <person name="Glass J.I."/>
            <person name="Rusch D."/>
            <person name="Podicherti R."/>
            <person name="Tsui H.-C.T."/>
            <person name="Winkler M.E."/>
        </authorList>
    </citation>
    <scope>NUCLEOTIDE SEQUENCE</scope>
</reference>
<dbReference type="CDD" id="cd15482">
    <property type="entry name" value="Sialidase_non-viral"/>
    <property type="match status" value="1"/>
</dbReference>
<dbReference type="InterPro" id="IPR050310">
    <property type="entry name" value="VPS10-sortilin"/>
</dbReference>
<dbReference type="PANTHER" id="PTHR12106:SF27">
    <property type="entry name" value="SORTILIN-RELATED RECEPTOR"/>
    <property type="match status" value="1"/>
</dbReference>
<dbReference type="AlphaFoldDB" id="A0A381QPZ5"/>
<sequence>MIKFLNIIFIFLFVFSNGFSQKKKKKSLFPKSTLSSERLEGYLKRISLEENSIVKNIQFRNIGPTVMSGRVVDFAVNPDDPSHFYVAYASGGLWETKNNGNSFNPIFDNQMVMTIGDIEVDWEKDIIYVGTGEKNSSRSSYSGNGIYKSSNGGKNWEYLGLDDSHHIGRIVLHPDNSDIIWVASLGHLYSENSDRGIYKSIDAGKTWNKTLFVNNRTGAIDIVIDPSNPDILYSAMWEKDRKAWDFDGSGIGSGIYKSVDGGSSWLEVSGGTSGFPDTRGTGRIGLDISISNPNIIYAILDNQDRKPKDEDVSNEGLTKDSFREISEEDFLKISDKELGAFLKQNRFPRDYDAIKVKELVRNGMISPYALVEYLEDSNSMLFDTPVIGAEVYSSKDSGVTWKKVNEDELNILYFSYGYYFGEIRVDPQDPAKLYVLGVPLLKSIDFGKTWESIDFDNMHGDHQALWVNPNRSGHLIAGNDGGLNISYDDGENWLKYNSTSVGQFYDINVDMKTPYNVYGGFQDNGVWMGPSNYVASLRWHSSGSYPWKSIYGGDGMQTEVDLRDNETVYTGSQFGNYSRVNTRTGERKRITPSHKLGERPYRWNWETPIYLSRHNQDILYMGSNKFHRSLDQGNNFETLSGDLTNGGIKGNVSYGTLTTIIESSIRYGLIYVGSDDGLIHVSKDGGFSWKNISGSLPEKMWVSGIYPSNFHQNRVYVSLNGYRWDNFDAMIYVSDDYGTNWSKIGHNLPKEPVNVIIEDLENEKLVYVGTDHGVYVSLDYGNKFFAFGLGLSNSPVHDLVIHPREKDLVVGTHGRSIYVAGIKYLQMLNEKILTKNLHFFKVDKLKFNPRWGSRGWGSNYLTPNLELVFYSKFEGKTEIIIYKDDEMKKSIDIDANKGLNFINYDLSVDTKEKSTTDNGITYLKKGDYRIEIIQGENSSEEKLIIN</sequence>
<gene>
    <name evidence="3" type="ORF">METZ01_LOCUS32841</name>
</gene>
<evidence type="ECO:0000256" key="1">
    <source>
        <dbReference type="ARBA" id="ARBA00022737"/>
    </source>
</evidence>
<dbReference type="InterPro" id="IPR031778">
    <property type="entry name" value="Sortilin_N"/>
</dbReference>
<proteinExistence type="predicted"/>
<evidence type="ECO:0000313" key="3">
    <source>
        <dbReference type="EMBL" id="SUZ79987.1"/>
    </source>
</evidence>
<accession>A0A381QPZ5</accession>
<organism evidence="3">
    <name type="scientific">marine metagenome</name>
    <dbReference type="NCBI Taxonomy" id="408172"/>
    <lineage>
        <taxon>unclassified sequences</taxon>
        <taxon>metagenomes</taxon>
        <taxon>ecological metagenomes</taxon>
    </lineage>
</organism>
<keyword evidence="1" id="KW-0677">Repeat</keyword>
<dbReference type="InterPro" id="IPR015943">
    <property type="entry name" value="WD40/YVTN_repeat-like_dom_sf"/>
</dbReference>
<dbReference type="EMBL" id="UINC01001408">
    <property type="protein sequence ID" value="SUZ79987.1"/>
    <property type="molecule type" value="Genomic_DNA"/>
</dbReference>
<evidence type="ECO:0000259" key="2">
    <source>
        <dbReference type="Pfam" id="PF15902"/>
    </source>
</evidence>
<name>A0A381QPZ5_9ZZZZ</name>